<proteinExistence type="predicted"/>
<sequence length="79" mass="9029">MLWGSFSSSIVQREVHGIVNFLQKKIYTLLEIQEKIKTGAVTKPHSVWAHCGNQEQEKQRPNQNLFIDILSALGTSLRH</sequence>
<name>A0ABV0UMG4_9TELE</name>
<reference evidence="1 2" key="1">
    <citation type="submission" date="2021-06" db="EMBL/GenBank/DDBJ databases">
        <authorList>
            <person name="Palmer J.M."/>
        </authorList>
    </citation>
    <scope>NUCLEOTIDE SEQUENCE [LARGE SCALE GENOMIC DNA]</scope>
    <source>
        <strain evidence="2">if_2019</strain>
        <tissue evidence="1">Muscle</tissue>
    </source>
</reference>
<evidence type="ECO:0000313" key="2">
    <source>
        <dbReference type="Proteomes" id="UP001482620"/>
    </source>
</evidence>
<evidence type="ECO:0000313" key="1">
    <source>
        <dbReference type="EMBL" id="MEQ2246256.1"/>
    </source>
</evidence>
<organism evidence="1 2">
    <name type="scientific">Ilyodon furcidens</name>
    <name type="common">goldbreast splitfin</name>
    <dbReference type="NCBI Taxonomy" id="33524"/>
    <lineage>
        <taxon>Eukaryota</taxon>
        <taxon>Metazoa</taxon>
        <taxon>Chordata</taxon>
        <taxon>Craniata</taxon>
        <taxon>Vertebrata</taxon>
        <taxon>Euteleostomi</taxon>
        <taxon>Actinopterygii</taxon>
        <taxon>Neopterygii</taxon>
        <taxon>Teleostei</taxon>
        <taxon>Neoteleostei</taxon>
        <taxon>Acanthomorphata</taxon>
        <taxon>Ovalentaria</taxon>
        <taxon>Atherinomorphae</taxon>
        <taxon>Cyprinodontiformes</taxon>
        <taxon>Goodeidae</taxon>
        <taxon>Ilyodon</taxon>
    </lineage>
</organism>
<comment type="caution">
    <text evidence="1">The sequence shown here is derived from an EMBL/GenBank/DDBJ whole genome shotgun (WGS) entry which is preliminary data.</text>
</comment>
<accession>A0ABV0UMG4</accession>
<dbReference type="Proteomes" id="UP001482620">
    <property type="component" value="Unassembled WGS sequence"/>
</dbReference>
<protein>
    <submittedName>
        <fullName evidence="1">Uncharacterized protein</fullName>
    </submittedName>
</protein>
<dbReference type="EMBL" id="JAHRIQ010077004">
    <property type="protein sequence ID" value="MEQ2246256.1"/>
    <property type="molecule type" value="Genomic_DNA"/>
</dbReference>
<gene>
    <name evidence="1" type="ORF">ILYODFUR_036547</name>
</gene>
<keyword evidence="2" id="KW-1185">Reference proteome</keyword>